<comment type="function">
    <text evidence="7">Part of an ABC transporter complex. Transmembrane domains (TMD) form a pore in the inner membrane and the ATP-binding domain (NBD) is responsible for energy generation.</text>
</comment>
<dbReference type="HOGENOM" id="CLU_000604_84_3_5"/>
<keyword evidence="6 8" id="KW-0472">Membrane</keyword>
<feature type="transmembrane region" description="Helical" evidence="8">
    <location>
        <begin position="66"/>
        <end position="87"/>
    </location>
</feature>
<dbReference type="RefSeq" id="WP_013046002.1">
    <property type="nucleotide sequence ID" value="NC_014010.1"/>
</dbReference>
<dbReference type="STRING" id="488538.SAR116_1130"/>
<dbReference type="eggNOG" id="COG1132">
    <property type="taxonomic scope" value="Bacteria"/>
</dbReference>
<accession>D5BSX6</accession>
<evidence type="ECO:0000256" key="1">
    <source>
        <dbReference type="ARBA" id="ARBA00004651"/>
    </source>
</evidence>
<comment type="subcellular location">
    <subcellularLocation>
        <location evidence="1">Cell membrane</location>
        <topology evidence="1">Multi-pass membrane protein</topology>
    </subcellularLocation>
</comment>
<protein>
    <submittedName>
        <fullName evidence="11">ABC transporter related protein</fullName>
    </submittedName>
</protein>
<proteinExistence type="predicted"/>
<dbReference type="GO" id="GO:0005886">
    <property type="term" value="C:plasma membrane"/>
    <property type="evidence" value="ECO:0007669"/>
    <property type="project" value="UniProtKB-SubCell"/>
</dbReference>
<dbReference type="InterPro" id="IPR027417">
    <property type="entry name" value="P-loop_NTPase"/>
</dbReference>
<feature type="domain" description="ABC transmembrane type-1" evidence="10">
    <location>
        <begin position="31"/>
        <end position="313"/>
    </location>
</feature>
<dbReference type="EMBL" id="CP001751">
    <property type="protein sequence ID" value="ADE39373.1"/>
    <property type="molecule type" value="Genomic_DNA"/>
</dbReference>
<gene>
    <name evidence="11" type="ordered locus">SAR116_1130</name>
</gene>
<keyword evidence="5 8" id="KW-1133">Transmembrane helix</keyword>
<dbReference type="InterPro" id="IPR011527">
    <property type="entry name" value="ABC1_TM_dom"/>
</dbReference>
<evidence type="ECO:0000256" key="3">
    <source>
        <dbReference type="ARBA" id="ARBA00022741"/>
    </source>
</evidence>
<dbReference type="AlphaFoldDB" id="D5BSX6"/>
<evidence type="ECO:0000259" key="9">
    <source>
        <dbReference type="PROSITE" id="PS50893"/>
    </source>
</evidence>
<keyword evidence="4" id="KW-0067">ATP-binding</keyword>
<dbReference type="InterPro" id="IPR017871">
    <property type="entry name" value="ABC_transporter-like_CS"/>
</dbReference>
<reference evidence="11 12" key="1">
    <citation type="journal article" date="2010" name="J. Bacteriol.">
        <title>Complete genome sequence of "Candidatus Puniceispirillum marinum" IMCC1322, a representative of the SAR116 clade in the Alphaproteobacteria.</title>
        <authorList>
            <person name="Oh H.M."/>
            <person name="Kwon K.K."/>
            <person name="Kang I."/>
            <person name="Kang S.G."/>
            <person name="Lee J.H."/>
            <person name="Kim S.J."/>
            <person name="Cho J.C."/>
        </authorList>
    </citation>
    <scope>NUCLEOTIDE SEQUENCE [LARGE SCALE GENOMIC DNA]</scope>
    <source>
        <strain evidence="11 12">IMCC1322</strain>
    </source>
</reference>
<sequence>MSETNQKRGLNRKIFNRIWQGWVRRYRGQLAGTVVLMAFVAATAAAYPLLTKYIFNALADGRAGEVILYAPPIIILLALLKGGALFAQTVQVNKLALRVTTDLQKDMAKSLIEADLSVVTREPAGTFMSRIMNDLNLVREAFVRLANNLVRDALTVIVLIGAMIYLDWLMTLIVMAVYPIAIQPIIRIGNRQRKASGNLQSHMEGVTSLLAETLQGVRMVKAYQMENAEIKRTSVAFDGLFARLVALLTGRAMIDPILEVIGGLAVGGVVALAGWRVANGDMQVGDVIAFITTLIMLVQPVRGIGTLNAVTQEALAAAERILSLLDIPKLITDAPNAKTIQAGKGDKGVISFDKVDFTYGKETALRDVSFTASAGQTVALVGPSGAGKTTIINLLPRFYDVSAGVITVNGQDIRNLTLESLRANIALVSQEAVLFEDTVAANIAFGRPDATDEDIIIAAKDAAAHDFIMALPDAYQTQVGAMGNRLSGGQRQRISIARAMLKDAPILLLDEATAALDAASEKQVQTALERLQKGRTTLVVAHRLATVRNADMILVMEDGGITETGTHDDLIAKDGLYARLCALQFFSDK</sequence>
<dbReference type="Proteomes" id="UP000007460">
    <property type="component" value="Chromosome"/>
</dbReference>
<dbReference type="Pfam" id="PF00005">
    <property type="entry name" value="ABC_tran"/>
    <property type="match status" value="1"/>
</dbReference>
<dbReference type="PANTHER" id="PTHR43394">
    <property type="entry name" value="ATP-DEPENDENT PERMEASE MDL1, MITOCHONDRIAL"/>
    <property type="match status" value="1"/>
</dbReference>
<evidence type="ECO:0000259" key="10">
    <source>
        <dbReference type="PROSITE" id="PS50929"/>
    </source>
</evidence>
<dbReference type="FunFam" id="3.40.50.300:FF:000218">
    <property type="entry name" value="Multidrug ABC transporter ATP-binding protein"/>
    <property type="match status" value="1"/>
</dbReference>
<dbReference type="Pfam" id="PF00664">
    <property type="entry name" value="ABC_membrane"/>
    <property type="match status" value="1"/>
</dbReference>
<keyword evidence="12" id="KW-1185">Reference proteome</keyword>
<keyword evidence="2 8" id="KW-0812">Transmembrane</keyword>
<organism evidence="11 12">
    <name type="scientific">Puniceispirillum marinum (strain IMCC1322)</name>
    <dbReference type="NCBI Taxonomy" id="488538"/>
    <lineage>
        <taxon>Bacteria</taxon>
        <taxon>Pseudomonadati</taxon>
        <taxon>Pseudomonadota</taxon>
        <taxon>Alphaproteobacteria</taxon>
        <taxon>Candidatus Puniceispirillales</taxon>
        <taxon>Candidatus Puniceispirillaceae</taxon>
        <taxon>Candidatus Puniceispirillum</taxon>
    </lineage>
</organism>
<dbReference type="InterPro" id="IPR003593">
    <property type="entry name" value="AAA+_ATPase"/>
</dbReference>
<evidence type="ECO:0000256" key="7">
    <source>
        <dbReference type="ARBA" id="ARBA00024725"/>
    </source>
</evidence>
<dbReference type="InterPro" id="IPR003439">
    <property type="entry name" value="ABC_transporter-like_ATP-bd"/>
</dbReference>
<dbReference type="SUPFAM" id="SSF90123">
    <property type="entry name" value="ABC transporter transmembrane region"/>
    <property type="match status" value="1"/>
</dbReference>
<dbReference type="PROSITE" id="PS00211">
    <property type="entry name" value="ABC_TRANSPORTER_1"/>
    <property type="match status" value="1"/>
</dbReference>
<evidence type="ECO:0000313" key="11">
    <source>
        <dbReference type="EMBL" id="ADE39373.1"/>
    </source>
</evidence>
<dbReference type="SMART" id="SM00382">
    <property type="entry name" value="AAA"/>
    <property type="match status" value="1"/>
</dbReference>
<evidence type="ECO:0000256" key="6">
    <source>
        <dbReference type="ARBA" id="ARBA00023136"/>
    </source>
</evidence>
<dbReference type="GO" id="GO:0005524">
    <property type="term" value="F:ATP binding"/>
    <property type="evidence" value="ECO:0007669"/>
    <property type="project" value="UniProtKB-KW"/>
</dbReference>
<keyword evidence="3" id="KW-0547">Nucleotide-binding</keyword>
<dbReference type="PROSITE" id="PS50929">
    <property type="entry name" value="ABC_TM1F"/>
    <property type="match status" value="1"/>
</dbReference>
<name>D5BSX6_PUNMI</name>
<dbReference type="PROSITE" id="PS50893">
    <property type="entry name" value="ABC_TRANSPORTER_2"/>
    <property type="match status" value="1"/>
</dbReference>
<dbReference type="OrthoDB" id="9804259at2"/>
<dbReference type="KEGG" id="apb:SAR116_1130"/>
<dbReference type="GO" id="GO:0015421">
    <property type="term" value="F:ABC-type oligopeptide transporter activity"/>
    <property type="evidence" value="ECO:0007669"/>
    <property type="project" value="TreeGrafter"/>
</dbReference>
<dbReference type="InterPro" id="IPR039421">
    <property type="entry name" value="Type_1_exporter"/>
</dbReference>
<dbReference type="GO" id="GO:0016887">
    <property type="term" value="F:ATP hydrolysis activity"/>
    <property type="evidence" value="ECO:0007669"/>
    <property type="project" value="InterPro"/>
</dbReference>
<dbReference type="InterPro" id="IPR036640">
    <property type="entry name" value="ABC1_TM_sf"/>
</dbReference>
<dbReference type="Gene3D" id="3.40.50.300">
    <property type="entry name" value="P-loop containing nucleotide triphosphate hydrolases"/>
    <property type="match status" value="1"/>
</dbReference>
<evidence type="ECO:0000256" key="4">
    <source>
        <dbReference type="ARBA" id="ARBA00022840"/>
    </source>
</evidence>
<feature type="transmembrane region" description="Helical" evidence="8">
    <location>
        <begin position="30"/>
        <end position="50"/>
    </location>
</feature>
<feature type="domain" description="ABC transporter" evidence="9">
    <location>
        <begin position="350"/>
        <end position="583"/>
    </location>
</feature>
<dbReference type="PANTHER" id="PTHR43394:SF1">
    <property type="entry name" value="ATP-BINDING CASSETTE SUB-FAMILY B MEMBER 10, MITOCHONDRIAL"/>
    <property type="match status" value="1"/>
</dbReference>
<evidence type="ECO:0000256" key="5">
    <source>
        <dbReference type="ARBA" id="ARBA00022989"/>
    </source>
</evidence>
<dbReference type="CDD" id="cd18552">
    <property type="entry name" value="ABC_6TM_MsbA_like"/>
    <property type="match status" value="1"/>
</dbReference>
<dbReference type="Gene3D" id="1.20.1560.10">
    <property type="entry name" value="ABC transporter type 1, transmembrane domain"/>
    <property type="match status" value="1"/>
</dbReference>
<evidence type="ECO:0000313" key="12">
    <source>
        <dbReference type="Proteomes" id="UP000007460"/>
    </source>
</evidence>
<feature type="transmembrane region" description="Helical" evidence="8">
    <location>
        <begin position="153"/>
        <end position="178"/>
    </location>
</feature>
<evidence type="ECO:0000256" key="2">
    <source>
        <dbReference type="ARBA" id="ARBA00022692"/>
    </source>
</evidence>
<evidence type="ECO:0000256" key="8">
    <source>
        <dbReference type="SAM" id="Phobius"/>
    </source>
</evidence>
<dbReference type="SUPFAM" id="SSF52540">
    <property type="entry name" value="P-loop containing nucleoside triphosphate hydrolases"/>
    <property type="match status" value="1"/>
</dbReference>